<dbReference type="InterPro" id="IPR018927">
    <property type="entry name" value="Pilus_synth_Q_C"/>
</dbReference>
<feature type="chain" id="PRO_5035757979" description="Toxin co-regulated pilus biosynthesis protein Q C-terminal domain-containing protein" evidence="2">
    <location>
        <begin position="28"/>
        <end position="173"/>
    </location>
</feature>
<feature type="signal peptide" evidence="2">
    <location>
        <begin position="1"/>
        <end position="27"/>
    </location>
</feature>
<dbReference type="Proteomes" id="UP000681075">
    <property type="component" value="Unassembled WGS sequence"/>
</dbReference>
<dbReference type="PROSITE" id="PS51257">
    <property type="entry name" value="PROKAR_LIPOPROTEIN"/>
    <property type="match status" value="1"/>
</dbReference>
<comment type="caution">
    <text evidence="4">The sequence shown here is derived from an EMBL/GenBank/DDBJ whole genome shotgun (WGS) entry which is preliminary data.</text>
</comment>
<feature type="compositionally biased region" description="Basic and acidic residues" evidence="1">
    <location>
        <begin position="39"/>
        <end position="52"/>
    </location>
</feature>
<keyword evidence="2" id="KW-0732">Signal</keyword>
<evidence type="ECO:0000259" key="3">
    <source>
        <dbReference type="Pfam" id="PF10671"/>
    </source>
</evidence>
<protein>
    <recommendedName>
        <fullName evidence="3">Toxin co-regulated pilus biosynthesis protein Q C-terminal domain-containing protein</fullName>
    </recommendedName>
</protein>
<keyword evidence="5" id="KW-1185">Reference proteome</keyword>
<sequence>MKGSGRAGGRLVVLATLLLSLAGCARAPIDTEPTMQVTDAERTGRGGRADDADARFPERHVAAFYPAYPAAETLVATPEPASLRAALPRFDMVPGTTLRETLERWAAASGWTVRWASDRAYPIKGRATFDGDFVQAAGDLIRSFRALNPPPIARFYTRNHELRVVTPGDEMGE</sequence>
<evidence type="ECO:0000313" key="4">
    <source>
        <dbReference type="EMBL" id="GIL40443.1"/>
    </source>
</evidence>
<proteinExistence type="predicted"/>
<dbReference type="Gene3D" id="3.55.50.70">
    <property type="match status" value="1"/>
</dbReference>
<evidence type="ECO:0000313" key="5">
    <source>
        <dbReference type="Proteomes" id="UP000681075"/>
    </source>
</evidence>
<dbReference type="AlphaFoldDB" id="A0A8S8XAE3"/>
<feature type="domain" description="Toxin co-regulated pilus biosynthesis protein Q C-terminal" evidence="3">
    <location>
        <begin position="89"/>
        <end position="165"/>
    </location>
</feature>
<evidence type="ECO:0000256" key="1">
    <source>
        <dbReference type="SAM" id="MobiDB-lite"/>
    </source>
</evidence>
<organism evidence="4 5">
    <name type="scientific">Roseiterribacter gracilis</name>
    <dbReference type="NCBI Taxonomy" id="2812848"/>
    <lineage>
        <taxon>Bacteria</taxon>
        <taxon>Pseudomonadati</taxon>
        <taxon>Pseudomonadota</taxon>
        <taxon>Alphaproteobacteria</taxon>
        <taxon>Rhodospirillales</taxon>
        <taxon>Roseiterribacteraceae</taxon>
        <taxon>Roseiterribacter</taxon>
    </lineage>
</organism>
<name>A0A8S8XAE3_9PROT</name>
<reference evidence="4" key="1">
    <citation type="submission" date="2021-02" db="EMBL/GenBank/DDBJ databases">
        <title>Genome sequence of Rhodospirillales sp. strain TMPK1 isolated from soil.</title>
        <authorList>
            <person name="Nakai R."/>
            <person name="Kusada H."/>
            <person name="Tamaki H."/>
        </authorList>
    </citation>
    <scope>NUCLEOTIDE SEQUENCE</scope>
    <source>
        <strain evidence="4">TMPK1</strain>
    </source>
</reference>
<dbReference type="Pfam" id="PF10671">
    <property type="entry name" value="TcpQ"/>
    <property type="match status" value="1"/>
</dbReference>
<gene>
    <name evidence="4" type="ORF">TMPK1_26800</name>
</gene>
<dbReference type="RefSeq" id="WP_420243541.1">
    <property type="nucleotide sequence ID" value="NZ_BOPV01000001.1"/>
</dbReference>
<dbReference type="EMBL" id="BOPV01000001">
    <property type="protein sequence ID" value="GIL40443.1"/>
    <property type="molecule type" value="Genomic_DNA"/>
</dbReference>
<evidence type="ECO:0000256" key="2">
    <source>
        <dbReference type="SAM" id="SignalP"/>
    </source>
</evidence>
<accession>A0A8S8XAE3</accession>
<feature type="region of interest" description="Disordered" evidence="1">
    <location>
        <begin position="32"/>
        <end position="52"/>
    </location>
</feature>